<reference evidence="2 3" key="1">
    <citation type="submission" date="2021-03" db="EMBL/GenBank/DDBJ databases">
        <title>Sequencing the genomes of 1000 actinobacteria strains.</title>
        <authorList>
            <person name="Klenk H.-P."/>
        </authorList>
    </citation>
    <scope>NUCLEOTIDE SEQUENCE [LARGE SCALE GENOMIC DNA]</scope>
    <source>
        <strain evidence="2 3">DSM 15797</strain>
    </source>
</reference>
<proteinExistence type="predicted"/>
<evidence type="ECO:0000313" key="2">
    <source>
        <dbReference type="EMBL" id="MBP2386318.1"/>
    </source>
</evidence>
<dbReference type="Gene3D" id="3.50.50.60">
    <property type="entry name" value="FAD/NAD(P)-binding domain"/>
    <property type="match status" value="1"/>
</dbReference>
<dbReference type="Pfam" id="PF01494">
    <property type="entry name" value="FAD_binding_3"/>
    <property type="match status" value="1"/>
</dbReference>
<dbReference type="InterPro" id="IPR036188">
    <property type="entry name" value="FAD/NAD-bd_sf"/>
</dbReference>
<protein>
    <submittedName>
        <fullName evidence="2">2-polyprenyl-6-methoxyphenol hydroxylase-like FAD-dependent oxidoreductase</fullName>
    </submittedName>
</protein>
<evidence type="ECO:0000259" key="1">
    <source>
        <dbReference type="Pfam" id="PF01494"/>
    </source>
</evidence>
<dbReference type="Proteomes" id="UP001296993">
    <property type="component" value="Unassembled WGS sequence"/>
</dbReference>
<keyword evidence="3" id="KW-1185">Reference proteome</keyword>
<dbReference type="InterPro" id="IPR002938">
    <property type="entry name" value="FAD-bd"/>
</dbReference>
<evidence type="ECO:0000313" key="3">
    <source>
        <dbReference type="Proteomes" id="UP001296993"/>
    </source>
</evidence>
<accession>A0ABS4XDL9</accession>
<dbReference type="PRINTS" id="PR00420">
    <property type="entry name" value="RNGMNOXGNASE"/>
</dbReference>
<dbReference type="PANTHER" id="PTHR46865">
    <property type="entry name" value="OXIDOREDUCTASE-RELATED"/>
    <property type="match status" value="1"/>
</dbReference>
<dbReference type="RefSeq" id="WP_342592747.1">
    <property type="nucleotide sequence ID" value="NZ_BAAAJY010000002.1"/>
</dbReference>
<dbReference type="NCBIfam" id="NF005761">
    <property type="entry name" value="PRK07588.1"/>
    <property type="match status" value="1"/>
</dbReference>
<dbReference type="InterPro" id="IPR051704">
    <property type="entry name" value="FAD_aromatic-hydroxylase"/>
</dbReference>
<name>A0ABS4XDL9_9MICC</name>
<dbReference type="SUPFAM" id="SSF51905">
    <property type="entry name" value="FAD/NAD(P)-binding domain"/>
    <property type="match status" value="1"/>
</dbReference>
<sequence length="394" mass="42815">MRVLIVGAGIAGPTLAYWLHRSGHEVTIVEHAPELRRGGYLVDFWGAGFDVAEKMGLVPELRRRGYVMTEARAVNRAGRTVASFRPEAIMESRQRYLSLARSDLAAVIYESIGGAVELVLGDTVGALEDDGDRVRVVFDSGRTGDFDLVIGADGLHSRVRRLAFGPDGGFEKYLGMVVAAFAVERYPERNDLVAVMYAGVGFQAVRLSLRDDATLFLVSLRHEGDIPAGRGAQEKLLREKLEGQGWEVPAMLEAMARAKDFYFDSVSQIRMPSWTRGRVALVGDAAACPSFLAGQGSALAMVEAYTLAAEIARGGDHRVAFARYEERLMPLLASKQAAAEGLGLAFAPKNRVQLLARTTVMKAMGLPHVADIVMGRSFHDAVELPPFPETGPVR</sequence>
<organism evidence="2 3">
    <name type="scientific">Paeniglutamicibacter kerguelensis</name>
    <dbReference type="NCBI Taxonomy" id="254788"/>
    <lineage>
        <taxon>Bacteria</taxon>
        <taxon>Bacillati</taxon>
        <taxon>Actinomycetota</taxon>
        <taxon>Actinomycetes</taxon>
        <taxon>Micrococcales</taxon>
        <taxon>Micrococcaceae</taxon>
        <taxon>Paeniglutamicibacter</taxon>
    </lineage>
</organism>
<dbReference type="PANTHER" id="PTHR46865:SF8">
    <property type="entry name" value="POSSIBLE OXIDOREDUCTASE"/>
    <property type="match status" value="1"/>
</dbReference>
<dbReference type="Gene3D" id="3.30.9.10">
    <property type="entry name" value="D-Amino Acid Oxidase, subunit A, domain 2"/>
    <property type="match status" value="1"/>
</dbReference>
<feature type="domain" description="FAD-binding" evidence="1">
    <location>
        <begin position="2"/>
        <end position="312"/>
    </location>
</feature>
<comment type="caution">
    <text evidence="2">The sequence shown here is derived from an EMBL/GenBank/DDBJ whole genome shotgun (WGS) entry which is preliminary data.</text>
</comment>
<dbReference type="EMBL" id="JAGIOF010000001">
    <property type="protein sequence ID" value="MBP2386318.1"/>
    <property type="molecule type" value="Genomic_DNA"/>
</dbReference>
<gene>
    <name evidence="2" type="ORF">JOF47_001829</name>
</gene>